<sequence length="123" mass="14435">MELESFDWEMAPKLTPKEYAFLLKLNFASKCPAFVQNINHVQISFYIILESGVRSYVCDDCVQHFPVENRINEHRIFQALEAETFFRNSYNWCANCITQPLFSLSEEQSCPENHSRVSIMIMD</sequence>
<reference evidence="1 2" key="1">
    <citation type="journal article" date="2019" name="Sci. Rep.">
        <title>Orb-weaving spider Araneus ventricosus genome elucidates the spidroin gene catalogue.</title>
        <authorList>
            <person name="Kono N."/>
            <person name="Nakamura H."/>
            <person name="Ohtoshi R."/>
            <person name="Moran D.A.P."/>
            <person name="Shinohara A."/>
            <person name="Yoshida Y."/>
            <person name="Fujiwara M."/>
            <person name="Mori M."/>
            <person name="Tomita M."/>
            <person name="Arakawa K."/>
        </authorList>
    </citation>
    <scope>NUCLEOTIDE SEQUENCE [LARGE SCALE GENOMIC DNA]</scope>
</reference>
<proteinExistence type="predicted"/>
<dbReference type="Proteomes" id="UP000499080">
    <property type="component" value="Unassembled WGS sequence"/>
</dbReference>
<evidence type="ECO:0000313" key="1">
    <source>
        <dbReference type="EMBL" id="GBN72066.1"/>
    </source>
</evidence>
<dbReference type="EMBL" id="BGPR01016163">
    <property type="protein sequence ID" value="GBN72066.1"/>
    <property type="molecule type" value="Genomic_DNA"/>
</dbReference>
<protein>
    <recommendedName>
        <fullName evidence="3">C2H2-type domain-containing protein</fullName>
    </recommendedName>
</protein>
<evidence type="ECO:0000313" key="2">
    <source>
        <dbReference type="Proteomes" id="UP000499080"/>
    </source>
</evidence>
<name>A0A4Y2R9D8_ARAVE</name>
<dbReference type="AlphaFoldDB" id="A0A4Y2R9D8"/>
<comment type="caution">
    <text evidence="1">The sequence shown here is derived from an EMBL/GenBank/DDBJ whole genome shotgun (WGS) entry which is preliminary data.</text>
</comment>
<accession>A0A4Y2R9D8</accession>
<gene>
    <name evidence="1" type="ORF">AVEN_19976_1</name>
</gene>
<evidence type="ECO:0008006" key="3">
    <source>
        <dbReference type="Google" id="ProtNLM"/>
    </source>
</evidence>
<organism evidence="1 2">
    <name type="scientific">Araneus ventricosus</name>
    <name type="common">Orbweaver spider</name>
    <name type="synonym">Epeira ventricosa</name>
    <dbReference type="NCBI Taxonomy" id="182803"/>
    <lineage>
        <taxon>Eukaryota</taxon>
        <taxon>Metazoa</taxon>
        <taxon>Ecdysozoa</taxon>
        <taxon>Arthropoda</taxon>
        <taxon>Chelicerata</taxon>
        <taxon>Arachnida</taxon>
        <taxon>Araneae</taxon>
        <taxon>Araneomorphae</taxon>
        <taxon>Entelegynae</taxon>
        <taxon>Araneoidea</taxon>
        <taxon>Araneidae</taxon>
        <taxon>Araneus</taxon>
    </lineage>
</organism>
<keyword evidence="2" id="KW-1185">Reference proteome</keyword>